<dbReference type="RefSeq" id="WP_025054275.1">
    <property type="nucleotide sequence ID" value="NZ_JACIFU010000006.1"/>
</dbReference>
<gene>
    <name evidence="1" type="ORF">GGR93_003629</name>
</gene>
<dbReference type="Proteomes" id="UP000565745">
    <property type="component" value="Unassembled WGS sequence"/>
</dbReference>
<organism evidence="1 2">
    <name type="scientific">Sulfitobacter noctilucicola</name>
    <dbReference type="NCBI Taxonomy" id="1342301"/>
    <lineage>
        <taxon>Bacteria</taxon>
        <taxon>Pseudomonadati</taxon>
        <taxon>Pseudomonadota</taxon>
        <taxon>Alphaproteobacteria</taxon>
        <taxon>Rhodobacterales</taxon>
        <taxon>Roseobacteraceae</taxon>
        <taxon>Sulfitobacter</taxon>
    </lineage>
</organism>
<dbReference type="OrthoDB" id="9800877at2"/>
<sequence length="128" mass="13688">MAGKKGQKKRFWSDDEKRSICAQTTVPGVSVAQVARRYAMNANLIHNWLKDPRFAPEADIAEADCHGGFLPVEIEGLVSVPTINDESGADAVVSAQRVDITLSDGRRILVEGPTALSGVLALVEGLMA</sequence>
<protein>
    <submittedName>
        <fullName evidence="1">Transposase</fullName>
    </submittedName>
</protein>
<name>A0A7W6MD07_9RHOB</name>
<dbReference type="EMBL" id="JACIFU010000006">
    <property type="protein sequence ID" value="MBB4175821.1"/>
    <property type="molecule type" value="Genomic_DNA"/>
</dbReference>
<reference evidence="1 2" key="1">
    <citation type="submission" date="2020-08" db="EMBL/GenBank/DDBJ databases">
        <title>Genomic Encyclopedia of Type Strains, Phase IV (KMG-IV): sequencing the most valuable type-strain genomes for metagenomic binning, comparative biology and taxonomic classification.</title>
        <authorList>
            <person name="Goeker M."/>
        </authorList>
    </citation>
    <scope>NUCLEOTIDE SEQUENCE [LARGE SCALE GENOMIC DNA]</scope>
    <source>
        <strain evidence="1 2">DSM 101015</strain>
    </source>
</reference>
<dbReference type="InterPro" id="IPR009057">
    <property type="entry name" value="Homeodomain-like_sf"/>
</dbReference>
<proteinExistence type="predicted"/>
<dbReference type="AlphaFoldDB" id="A0A7W6MD07"/>
<accession>A0A7W6MD07</accession>
<keyword evidence="2" id="KW-1185">Reference proteome</keyword>
<dbReference type="SUPFAM" id="SSF46689">
    <property type="entry name" value="Homeodomain-like"/>
    <property type="match status" value="1"/>
</dbReference>
<evidence type="ECO:0000313" key="2">
    <source>
        <dbReference type="Proteomes" id="UP000565745"/>
    </source>
</evidence>
<comment type="caution">
    <text evidence="1">The sequence shown here is derived from an EMBL/GenBank/DDBJ whole genome shotgun (WGS) entry which is preliminary data.</text>
</comment>
<evidence type="ECO:0000313" key="1">
    <source>
        <dbReference type="EMBL" id="MBB4175821.1"/>
    </source>
</evidence>
<dbReference type="NCBIfam" id="NF047595">
    <property type="entry name" value="IS66_ISRel24_TnpA"/>
    <property type="match status" value="1"/>
</dbReference>